<dbReference type="Proteomes" id="UP000735302">
    <property type="component" value="Unassembled WGS sequence"/>
</dbReference>
<evidence type="ECO:0000313" key="2">
    <source>
        <dbReference type="Proteomes" id="UP000735302"/>
    </source>
</evidence>
<sequence length="76" mass="8530">MSRLLHPYHPPDYCSHYVQIAPSLPPTRVLQSPCPDCCILITLLTSAVTMSKLVHPYHPPEYCGHYVEIATSLPQT</sequence>
<organism evidence="1 2">
    <name type="scientific">Plakobranchus ocellatus</name>
    <dbReference type="NCBI Taxonomy" id="259542"/>
    <lineage>
        <taxon>Eukaryota</taxon>
        <taxon>Metazoa</taxon>
        <taxon>Spiralia</taxon>
        <taxon>Lophotrochozoa</taxon>
        <taxon>Mollusca</taxon>
        <taxon>Gastropoda</taxon>
        <taxon>Heterobranchia</taxon>
        <taxon>Euthyneura</taxon>
        <taxon>Panpulmonata</taxon>
        <taxon>Sacoglossa</taxon>
        <taxon>Placobranchoidea</taxon>
        <taxon>Plakobranchidae</taxon>
        <taxon>Plakobranchus</taxon>
    </lineage>
</organism>
<reference evidence="1 2" key="1">
    <citation type="journal article" date="2021" name="Elife">
        <title>Chloroplast acquisition without the gene transfer in kleptoplastic sea slugs, Plakobranchus ocellatus.</title>
        <authorList>
            <person name="Maeda T."/>
            <person name="Takahashi S."/>
            <person name="Yoshida T."/>
            <person name="Shimamura S."/>
            <person name="Takaki Y."/>
            <person name="Nagai Y."/>
            <person name="Toyoda A."/>
            <person name="Suzuki Y."/>
            <person name="Arimoto A."/>
            <person name="Ishii H."/>
            <person name="Satoh N."/>
            <person name="Nishiyama T."/>
            <person name="Hasebe M."/>
            <person name="Maruyama T."/>
            <person name="Minagawa J."/>
            <person name="Obokata J."/>
            <person name="Shigenobu S."/>
        </authorList>
    </citation>
    <scope>NUCLEOTIDE SEQUENCE [LARGE SCALE GENOMIC DNA]</scope>
</reference>
<proteinExistence type="predicted"/>
<keyword evidence="2" id="KW-1185">Reference proteome</keyword>
<gene>
    <name evidence="1" type="ORF">PoB_006155600</name>
</gene>
<name>A0AAV4CT34_9GAST</name>
<accession>A0AAV4CT34</accession>
<dbReference type="EMBL" id="BLXT01006951">
    <property type="protein sequence ID" value="GFO35051.1"/>
    <property type="molecule type" value="Genomic_DNA"/>
</dbReference>
<comment type="caution">
    <text evidence="1">The sequence shown here is derived from an EMBL/GenBank/DDBJ whole genome shotgun (WGS) entry which is preliminary data.</text>
</comment>
<evidence type="ECO:0000313" key="1">
    <source>
        <dbReference type="EMBL" id="GFO35051.1"/>
    </source>
</evidence>
<dbReference type="AlphaFoldDB" id="A0AAV4CT34"/>
<protein>
    <submittedName>
        <fullName evidence="1">Uncharacterized protein</fullName>
    </submittedName>
</protein>